<gene>
    <name evidence="1" type="ORF">LTRI10_LOCUS53031</name>
    <name evidence="2" type="ORF">LTRI10_LOCUS53055</name>
</gene>
<protein>
    <recommendedName>
        <fullName evidence="4">Gnk2-homologous domain-containing protein</fullName>
    </recommendedName>
</protein>
<proteinExistence type="predicted"/>
<name>A0AAV2GW55_9ROSI</name>
<evidence type="ECO:0000313" key="1">
    <source>
        <dbReference type="EMBL" id="CAL1413828.1"/>
    </source>
</evidence>
<dbReference type="AlphaFoldDB" id="A0AAV2GW55"/>
<evidence type="ECO:0008006" key="4">
    <source>
        <dbReference type="Google" id="ProtNLM"/>
    </source>
</evidence>
<organism evidence="1 3">
    <name type="scientific">Linum trigynum</name>
    <dbReference type="NCBI Taxonomy" id="586398"/>
    <lineage>
        <taxon>Eukaryota</taxon>
        <taxon>Viridiplantae</taxon>
        <taxon>Streptophyta</taxon>
        <taxon>Embryophyta</taxon>
        <taxon>Tracheophyta</taxon>
        <taxon>Spermatophyta</taxon>
        <taxon>Magnoliopsida</taxon>
        <taxon>eudicotyledons</taxon>
        <taxon>Gunneridae</taxon>
        <taxon>Pentapetalae</taxon>
        <taxon>rosids</taxon>
        <taxon>fabids</taxon>
        <taxon>Malpighiales</taxon>
        <taxon>Linaceae</taxon>
        <taxon>Linum</taxon>
    </lineage>
</organism>
<evidence type="ECO:0000313" key="3">
    <source>
        <dbReference type="Proteomes" id="UP001497516"/>
    </source>
</evidence>
<dbReference type="Proteomes" id="UP001497516">
    <property type="component" value="Chromosome 9"/>
</dbReference>
<keyword evidence="3" id="KW-1185">Reference proteome</keyword>
<sequence>MECSLQRAVMAVLVVAGYLTTISLDVAVAQTPQQYCSSSAPEDPVKYYSYAEKVMNALVKRAPYTSTRMFKAWYPNKKVGSVTGAATCYNNDAGRCKDCLKALKASMEGCKMSITGGSFGTGCNMQFWRVVD</sequence>
<reference evidence="1 3" key="1">
    <citation type="submission" date="2024-04" db="EMBL/GenBank/DDBJ databases">
        <authorList>
            <person name="Fracassetti M."/>
        </authorList>
    </citation>
    <scope>NUCLEOTIDE SEQUENCE [LARGE SCALE GENOMIC DNA]</scope>
</reference>
<accession>A0AAV2GW55</accession>
<dbReference type="EMBL" id="OZ034822">
    <property type="protein sequence ID" value="CAL1413856.1"/>
    <property type="molecule type" value="Genomic_DNA"/>
</dbReference>
<dbReference type="InterPro" id="IPR038408">
    <property type="entry name" value="GNK2_sf"/>
</dbReference>
<evidence type="ECO:0000313" key="2">
    <source>
        <dbReference type="EMBL" id="CAL1413856.1"/>
    </source>
</evidence>
<dbReference type="Gene3D" id="3.30.430.20">
    <property type="entry name" value="Gnk2 domain, C-X8-C-X2-C motif"/>
    <property type="match status" value="1"/>
</dbReference>
<dbReference type="EMBL" id="OZ034822">
    <property type="protein sequence ID" value="CAL1413828.1"/>
    <property type="molecule type" value="Genomic_DNA"/>
</dbReference>